<evidence type="ECO:0000259" key="1">
    <source>
        <dbReference type="SMART" id="SM01321"/>
    </source>
</evidence>
<dbReference type="HOGENOM" id="CLU_101320_1_0_3"/>
<dbReference type="OrthoDB" id="9798161at2"/>
<evidence type="ECO:0000313" key="3">
    <source>
        <dbReference type="Proteomes" id="UP000010367"/>
    </source>
</evidence>
<organism evidence="2 3">
    <name type="scientific">Oscillatoria acuminata PCC 6304</name>
    <dbReference type="NCBI Taxonomy" id="56110"/>
    <lineage>
        <taxon>Bacteria</taxon>
        <taxon>Bacillati</taxon>
        <taxon>Cyanobacteriota</taxon>
        <taxon>Cyanophyceae</taxon>
        <taxon>Oscillatoriophycideae</taxon>
        <taxon>Oscillatoriales</taxon>
        <taxon>Oscillatoriaceae</taxon>
        <taxon>Oscillatoria</taxon>
    </lineage>
</organism>
<dbReference type="InterPro" id="IPR002686">
    <property type="entry name" value="Transposase_17"/>
</dbReference>
<dbReference type="AlphaFoldDB" id="K9TIZ2"/>
<dbReference type="NCBIfam" id="NF033573">
    <property type="entry name" value="transpos_IS200"/>
    <property type="match status" value="1"/>
</dbReference>
<dbReference type="GO" id="GO:0004803">
    <property type="term" value="F:transposase activity"/>
    <property type="evidence" value="ECO:0007669"/>
    <property type="project" value="InterPro"/>
</dbReference>
<dbReference type="InParanoid" id="K9TIZ2"/>
<name>K9TIZ2_9CYAN</name>
<dbReference type="Pfam" id="PF01797">
    <property type="entry name" value="Y1_Tnp"/>
    <property type="match status" value="1"/>
</dbReference>
<dbReference type="SUPFAM" id="SSF143422">
    <property type="entry name" value="Transposase IS200-like"/>
    <property type="match status" value="1"/>
</dbReference>
<dbReference type="InterPro" id="IPR036515">
    <property type="entry name" value="Transposase_17_sf"/>
</dbReference>
<accession>K9TIZ2</accession>
<dbReference type="SMART" id="SM01321">
    <property type="entry name" value="Y1_Tnp"/>
    <property type="match status" value="1"/>
</dbReference>
<keyword evidence="3" id="KW-1185">Reference proteome</keyword>
<dbReference type="KEGG" id="oac:Oscil6304_2924"/>
<reference evidence="2 3" key="1">
    <citation type="submission" date="2012-06" db="EMBL/GenBank/DDBJ databases">
        <title>Finished chromosome of genome of Oscillatoria acuminata PCC 6304.</title>
        <authorList>
            <consortium name="US DOE Joint Genome Institute"/>
            <person name="Gugger M."/>
            <person name="Coursin T."/>
            <person name="Rippka R."/>
            <person name="Tandeau De Marsac N."/>
            <person name="Huntemann M."/>
            <person name="Wei C.-L."/>
            <person name="Han J."/>
            <person name="Detter J.C."/>
            <person name="Han C."/>
            <person name="Tapia R."/>
            <person name="Davenport K."/>
            <person name="Daligault H."/>
            <person name="Erkkila T."/>
            <person name="Gu W."/>
            <person name="Munk A.C.C."/>
            <person name="Teshima H."/>
            <person name="Xu Y."/>
            <person name="Chain P."/>
            <person name="Chen A."/>
            <person name="Krypides N."/>
            <person name="Mavromatis K."/>
            <person name="Markowitz V."/>
            <person name="Szeto E."/>
            <person name="Ivanova N."/>
            <person name="Mikhailova N."/>
            <person name="Ovchinnikova G."/>
            <person name="Pagani I."/>
            <person name="Pati A."/>
            <person name="Goodwin L."/>
            <person name="Peters L."/>
            <person name="Pitluck S."/>
            <person name="Woyke T."/>
            <person name="Kerfeld C."/>
        </authorList>
    </citation>
    <scope>NUCLEOTIDE SEQUENCE [LARGE SCALE GENOMIC DNA]</scope>
    <source>
        <strain evidence="2 3">PCC 6304</strain>
    </source>
</reference>
<dbReference type="PANTHER" id="PTHR33360:SF2">
    <property type="entry name" value="TRANSPOSASE FOR INSERTION SEQUENCE ELEMENT IS200"/>
    <property type="match status" value="1"/>
</dbReference>
<evidence type="ECO:0000313" key="2">
    <source>
        <dbReference type="EMBL" id="AFY82525.1"/>
    </source>
</evidence>
<dbReference type="Gene3D" id="3.30.70.1290">
    <property type="entry name" value="Transposase IS200-like"/>
    <property type="match status" value="1"/>
</dbReference>
<dbReference type="eggNOG" id="COG1943">
    <property type="taxonomic scope" value="Bacteria"/>
</dbReference>
<dbReference type="RefSeq" id="WP_015149161.1">
    <property type="nucleotide sequence ID" value="NC_019693.1"/>
</dbReference>
<dbReference type="PANTHER" id="PTHR33360">
    <property type="entry name" value="TRANSPOSASE FOR INSERTION SEQUENCE ELEMENT IS200"/>
    <property type="match status" value="1"/>
</dbReference>
<dbReference type="GO" id="GO:0003677">
    <property type="term" value="F:DNA binding"/>
    <property type="evidence" value="ECO:0007669"/>
    <property type="project" value="InterPro"/>
</dbReference>
<protein>
    <submittedName>
        <fullName evidence="2">Transposase</fullName>
    </submittedName>
</protein>
<dbReference type="EMBL" id="CP003607">
    <property type="protein sequence ID" value="AFY82525.1"/>
    <property type="molecule type" value="Genomic_DNA"/>
</dbReference>
<dbReference type="Proteomes" id="UP000010367">
    <property type="component" value="Chromosome"/>
</dbReference>
<sequence>MSLWRLYYHLVWATKKRQPLITPEKETVLYQYIRGKANALRSIVHAIGGTDNHIHIVVSIPPNLSVAEFVKNIKGSSAYHLNHQGFDPNLKFGWQDGYGVFSLGRKQLDIAVNYVHNQKIHHQNNTEIASLEQFSDQDDPPPIWHPRLEA</sequence>
<feature type="domain" description="Transposase IS200-like" evidence="1">
    <location>
        <begin position="3"/>
        <end position="118"/>
    </location>
</feature>
<dbReference type="GO" id="GO:0006313">
    <property type="term" value="P:DNA transposition"/>
    <property type="evidence" value="ECO:0007669"/>
    <property type="project" value="InterPro"/>
</dbReference>
<proteinExistence type="predicted"/>
<gene>
    <name evidence="2" type="ORF">Oscil6304_2924</name>
</gene>